<evidence type="ECO:0000256" key="1">
    <source>
        <dbReference type="ARBA" id="ARBA00004251"/>
    </source>
</evidence>
<comment type="subcellular location">
    <subcellularLocation>
        <location evidence="1">Cell membrane</location>
        <topology evidence="1">Single-pass type I membrane protein</topology>
    </subcellularLocation>
</comment>
<dbReference type="FunFam" id="2.60.40.60:FF:000168">
    <property type="entry name" value="Cadherin-related family member 2"/>
    <property type="match status" value="1"/>
</dbReference>
<proteinExistence type="predicted"/>
<gene>
    <name evidence="19" type="ORF">ABEB36_003687</name>
</gene>
<evidence type="ECO:0000259" key="18">
    <source>
        <dbReference type="PROSITE" id="PS50268"/>
    </source>
</evidence>
<feature type="domain" description="Cadherin" evidence="18">
    <location>
        <begin position="474"/>
        <end position="587"/>
    </location>
</feature>
<name>A0ABD1F0T2_HYPHA</name>
<dbReference type="PROSITE" id="PS00232">
    <property type="entry name" value="CADHERIN_1"/>
    <property type="match status" value="6"/>
</dbReference>
<keyword evidence="3" id="KW-0245">EGF-like domain</keyword>
<dbReference type="GO" id="GO:0007163">
    <property type="term" value="P:establishment or maintenance of cell polarity"/>
    <property type="evidence" value="ECO:0007669"/>
    <property type="project" value="UniProtKB-ARBA"/>
</dbReference>
<evidence type="ECO:0000256" key="10">
    <source>
        <dbReference type="ARBA" id="ARBA00023136"/>
    </source>
</evidence>
<dbReference type="PROSITE" id="PS50268">
    <property type="entry name" value="CADHERIN_2"/>
    <property type="match status" value="14"/>
</dbReference>
<feature type="domain" description="Cadherin" evidence="18">
    <location>
        <begin position="1023"/>
        <end position="1130"/>
    </location>
</feature>
<dbReference type="FunFam" id="2.60.40.60:FF:000013">
    <property type="entry name" value="Cadherin EGF LAG seven-pass G-type receptor"/>
    <property type="match status" value="1"/>
</dbReference>
<dbReference type="EMBL" id="JBDJPC010000003">
    <property type="protein sequence ID" value="KAL1508862.1"/>
    <property type="molecule type" value="Genomic_DNA"/>
</dbReference>
<dbReference type="Gene3D" id="2.60.40.60">
    <property type="entry name" value="Cadherins"/>
    <property type="match status" value="14"/>
</dbReference>
<feature type="signal peptide" evidence="17">
    <location>
        <begin position="1"/>
        <end position="24"/>
    </location>
</feature>
<dbReference type="InterPro" id="IPR002126">
    <property type="entry name" value="Cadherin-like_dom"/>
</dbReference>
<keyword evidence="11" id="KW-1015">Disulfide bond</keyword>
<keyword evidence="10 16" id="KW-0472">Membrane</keyword>
<dbReference type="InterPro" id="IPR020894">
    <property type="entry name" value="Cadherin_CS"/>
</dbReference>
<evidence type="ECO:0000256" key="6">
    <source>
        <dbReference type="ARBA" id="ARBA00022737"/>
    </source>
</evidence>
<evidence type="ECO:0000256" key="14">
    <source>
        <dbReference type="PROSITE-ProRule" id="PRU00043"/>
    </source>
</evidence>
<dbReference type="PROSITE" id="PS51257">
    <property type="entry name" value="PROKAR_LIPOPROTEIN"/>
    <property type="match status" value="1"/>
</dbReference>
<protein>
    <recommendedName>
        <fullName evidence="18">Cadherin domain-containing protein</fullName>
    </recommendedName>
</protein>
<dbReference type="InterPro" id="IPR015919">
    <property type="entry name" value="Cadherin-like_sf"/>
</dbReference>
<evidence type="ECO:0000256" key="7">
    <source>
        <dbReference type="ARBA" id="ARBA00022837"/>
    </source>
</evidence>
<sequence length="1889" mass="210052">MKMSFQRIGILVFGIALLLSGCQANLPPFFTRDMNNIVISESTHVGSTIYNLQGQDPEGSLLRYDIHGTDVLNVDHMTGEVSIVKPLDYETNSTLNVIVTLEDEVTGGARNNLVEQTVTVIILDENDNAPEFENTLYHTSIDEDTSVGTSVLTTISVTDKDTVGDNIEVSCLNSLESIDACDTFTIRELSSTVNSFKGAIVLAKKVNYSQQNEYKFSLKATDGTLTSTADVHIIVNDIQDTPPRFLNNLTANLPEDAAINSLVFTAKAEDGDRGNPRRIMYELINNPIDYFLIDPISGDLYTARPLDKEAIKDPEGILSFQVRAHELVNGAKSDDPLTFTTVPASVKILDVNDEPPRFNKKEYFVEIPENIPEGSALPNLDMIVSDPDEGNNSAFSLELEDISGAFSIEPKTAIGSAPVTIQVAHNNLDFEDPNQRKFIILAVAKELHTDKKLSSTSTITVSVTDVNDNAPTFDQDNYSSVVSEVASPGTPVITIVAKDRDANKFGEIGLVYKLSGTGSELFTINDRTGTVTVATCDTPGVSPCLDYETKSEFHLQFIATDDDGKGQTTGIPLKISLTDSNDNAPVFAQSTYRIFVNEGASRFEPPQIIDARDEDKTSQVSYSIVAGNDDELFKIDSETGKLRITGSRGLDVSNETDNVISMTVLATDGKFTATTLVNITVLDVNNNAPIFSKESYLEVIPEDVAIGTSVIEVQATDADIGENADIEFMLSKGTNGDFKIDNLTGIVTVASKLDFDRRNTYNIEVVAVDHGVPPLTGTATLTVKIINTNDKLPYFVPTTQKAEVMEDALIGTVVHTLIALDPDVNSSDALNFAATEPISALDKHGNEVFGNDIFKEFFSVDKYSGKVTVTNLLQRDSAAIVRIPILVTDITAPTVQQGQGLLVVTIQDINDSPPIFVPPWTIDQPKYYLEIKEELPVDTIVATYKAFDEDSDIAGYSIYPKSEYFQINQGTGIVQIKKIVDYEVIKELNFTVWAFDSGVPQLNVSALVRVKLINVNDHDPIFTQKSYNVSLDENSPNGSIFLQVKAVDKDAGDFGEVVYELIGEHHQNFHIDSKTGEISVLNSNFLDREIISDCVLQVIARDKAPINTRRSMSVPIYITINDLNDNPPKFTDEFYEVNVMEDVRLNPPVPLIQLNATDLDNGINGNIHYTIISGNENDIFLIGMDTGILYAHKSLLGQTKTFHLTVEARDGAGNGDLYDRAVLKVHVINVNDHKPVFVMPYLPNSTVEILENAAKKGFIALIVKATDKDQGENGRITYHLMHNEQMVQENDNFAIDEINGELKLKRNLDREQNSQYEVDLIARDHGFPKWYKEERHLTVQLVDENDNRPEFPATIAANPYHFYVTENNDPETLIGHVQAMDRDEGKHATVYYYILTGNENGAFKLNKATGNLYAIKSLDRETQDEYNMVIIANNDPDFYMTEEQIMEMEKLGMFADKSIANVVVTVNDLNDNEPYFKSPIYYTAVNAMANVNEFVLNVTAFDPDLGDNGSLTYYIRASNLYKYRSNQSFGSIIPSPFNISQKGEMFTATYLAENNQHRYVVDIVAKEKGSPERETHTQAQVWIFEPKQLIRVILSRPKKEVLREKDEIITELSNATKYLIIIDEIRFHVGLGSRKNEDWTDMYILAVDPKTNSIVSVPEILKIIDAEYDFLKDYYAGFAIENVVPAFVQEHTDTFDPALAALIAMMIVLFVGVISFIIVCCCLKHWVISPSDDLKKKDALIKKAIIDDLTTTENPLWIEQKLKLYEEQELTMQVFNEPELGLNHRRNSSNEPPEDNTYATIQHPHRRQQSNLASTDDLGEYATLSRIANQQPESNNSSLRNASNYYESAMGFQGSTFQVPDHVSDTGSEYGSLRGQPKIAQSDYITELI</sequence>
<feature type="domain" description="Cadherin" evidence="18">
    <location>
        <begin position="245"/>
        <end position="358"/>
    </location>
</feature>
<dbReference type="PANTHER" id="PTHR24026">
    <property type="entry name" value="FAT ATYPICAL CADHERIN-RELATED"/>
    <property type="match status" value="1"/>
</dbReference>
<dbReference type="GO" id="GO:0005509">
    <property type="term" value="F:calcium ion binding"/>
    <property type="evidence" value="ECO:0007669"/>
    <property type="project" value="UniProtKB-UniRule"/>
</dbReference>
<dbReference type="PANTHER" id="PTHR24026:SF136">
    <property type="entry name" value="PROTOCADHERIN-23"/>
    <property type="match status" value="1"/>
</dbReference>
<dbReference type="GO" id="GO:0005886">
    <property type="term" value="C:plasma membrane"/>
    <property type="evidence" value="ECO:0007669"/>
    <property type="project" value="UniProtKB-SubCell"/>
</dbReference>
<evidence type="ECO:0000256" key="3">
    <source>
        <dbReference type="ARBA" id="ARBA00022536"/>
    </source>
</evidence>
<evidence type="ECO:0000256" key="12">
    <source>
        <dbReference type="ARBA" id="ARBA00023180"/>
    </source>
</evidence>
<dbReference type="CDD" id="cd11304">
    <property type="entry name" value="Cadherin_repeat"/>
    <property type="match status" value="14"/>
</dbReference>
<feature type="domain" description="Cadherin" evidence="18">
    <location>
        <begin position="1477"/>
        <end position="1599"/>
    </location>
</feature>
<feature type="region of interest" description="Disordered" evidence="15">
    <location>
        <begin position="1781"/>
        <end position="1809"/>
    </location>
</feature>
<feature type="domain" description="Cadherin" evidence="18">
    <location>
        <begin position="588"/>
        <end position="691"/>
    </location>
</feature>
<dbReference type="PRINTS" id="PR00205">
    <property type="entry name" value="CADHERIN"/>
</dbReference>
<keyword evidence="5 17" id="KW-0732">Signal</keyword>
<keyword evidence="8" id="KW-0130">Cell adhesion</keyword>
<dbReference type="FunFam" id="2.60.40.60:FF:000098">
    <property type="entry name" value="cadherin-23 isoform X1"/>
    <property type="match status" value="1"/>
</dbReference>
<dbReference type="GO" id="GO:0007424">
    <property type="term" value="P:open tracheal system development"/>
    <property type="evidence" value="ECO:0007669"/>
    <property type="project" value="UniProtKB-ARBA"/>
</dbReference>
<dbReference type="SUPFAM" id="SSF49313">
    <property type="entry name" value="Cadherin-like"/>
    <property type="match status" value="14"/>
</dbReference>
<feature type="transmembrane region" description="Helical" evidence="16">
    <location>
        <begin position="1699"/>
        <end position="1727"/>
    </location>
</feature>
<evidence type="ECO:0000256" key="17">
    <source>
        <dbReference type="SAM" id="SignalP"/>
    </source>
</evidence>
<dbReference type="GO" id="GO:0007155">
    <property type="term" value="P:cell adhesion"/>
    <property type="evidence" value="ECO:0007669"/>
    <property type="project" value="UniProtKB-KW"/>
</dbReference>
<dbReference type="FunFam" id="2.60.40.60:FF:000026">
    <property type="entry name" value="FAT atypical cadherin 1"/>
    <property type="match status" value="1"/>
</dbReference>
<feature type="domain" description="Cadherin" evidence="18">
    <location>
        <begin position="133"/>
        <end position="245"/>
    </location>
</feature>
<dbReference type="GO" id="GO:0048513">
    <property type="term" value="P:animal organ development"/>
    <property type="evidence" value="ECO:0007669"/>
    <property type="project" value="UniProtKB-ARBA"/>
</dbReference>
<comment type="caution">
    <text evidence="19">The sequence shown here is derived from an EMBL/GenBank/DDBJ whole genome shotgun (WGS) entry which is preliminary data.</text>
</comment>
<dbReference type="FunFam" id="2.60.40.60:FF:000020">
    <property type="entry name" value="Dachsous cadherin-related 1b"/>
    <property type="match status" value="1"/>
</dbReference>
<evidence type="ECO:0000256" key="4">
    <source>
        <dbReference type="ARBA" id="ARBA00022692"/>
    </source>
</evidence>
<dbReference type="SMART" id="SM00112">
    <property type="entry name" value="CA"/>
    <property type="match status" value="14"/>
</dbReference>
<keyword evidence="2" id="KW-1003">Cell membrane</keyword>
<feature type="domain" description="Cadherin" evidence="18">
    <location>
        <begin position="359"/>
        <end position="473"/>
    </location>
</feature>
<dbReference type="FunFam" id="2.60.40.60:FF:000266">
    <property type="entry name" value="Cadherin 23"/>
    <property type="match status" value="1"/>
</dbReference>
<keyword evidence="4 16" id="KW-0812">Transmembrane</keyword>
<evidence type="ECO:0000256" key="16">
    <source>
        <dbReference type="SAM" id="Phobius"/>
    </source>
</evidence>
<feature type="domain" description="Cadherin" evidence="18">
    <location>
        <begin position="31"/>
        <end position="132"/>
    </location>
</feature>
<feature type="chain" id="PRO_5044870383" description="Cadherin domain-containing protein" evidence="17">
    <location>
        <begin position="25"/>
        <end position="1889"/>
    </location>
</feature>
<evidence type="ECO:0000256" key="13">
    <source>
        <dbReference type="ARBA" id="ARBA00059331"/>
    </source>
</evidence>
<keyword evidence="20" id="KW-1185">Reference proteome</keyword>
<dbReference type="GO" id="GO:0030855">
    <property type="term" value="P:epithelial cell differentiation"/>
    <property type="evidence" value="ECO:0007669"/>
    <property type="project" value="UniProtKB-ARBA"/>
</dbReference>
<evidence type="ECO:0000313" key="20">
    <source>
        <dbReference type="Proteomes" id="UP001566132"/>
    </source>
</evidence>
<evidence type="ECO:0000256" key="5">
    <source>
        <dbReference type="ARBA" id="ARBA00022729"/>
    </source>
</evidence>
<keyword evidence="9 16" id="KW-1133">Transmembrane helix</keyword>
<dbReference type="FunFam" id="2.60.40.60:FF:000092">
    <property type="entry name" value="Protocadherin 8"/>
    <property type="match status" value="2"/>
</dbReference>
<dbReference type="GO" id="GO:0001736">
    <property type="term" value="P:establishment of planar polarity"/>
    <property type="evidence" value="ECO:0007669"/>
    <property type="project" value="UniProtKB-ARBA"/>
</dbReference>
<dbReference type="Pfam" id="PF00028">
    <property type="entry name" value="Cadherin"/>
    <property type="match status" value="10"/>
</dbReference>
<accession>A0ABD1F0T2</accession>
<feature type="domain" description="Cadherin" evidence="18">
    <location>
        <begin position="923"/>
        <end position="1022"/>
    </location>
</feature>
<keyword evidence="12" id="KW-0325">Glycoprotein</keyword>
<evidence type="ECO:0000256" key="11">
    <source>
        <dbReference type="ARBA" id="ARBA00023157"/>
    </source>
</evidence>
<keyword evidence="6" id="KW-0677">Repeat</keyword>
<feature type="domain" description="Cadherin" evidence="18">
    <location>
        <begin position="692"/>
        <end position="795"/>
    </location>
</feature>
<comment type="function">
    <text evidence="13">Cadherins are calcium-dependent cell adhesion proteins. They preferentially interact with themselves in a homophilic manner in connecting cells.</text>
</comment>
<evidence type="ECO:0000256" key="2">
    <source>
        <dbReference type="ARBA" id="ARBA00022475"/>
    </source>
</evidence>
<evidence type="ECO:0000256" key="9">
    <source>
        <dbReference type="ARBA" id="ARBA00022989"/>
    </source>
</evidence>
<organism evidence="19 20">
    <name type="scientific">Hypothenemus hampei</name>
    <name type="common">Coffee berry borer</name>
    <dbReference type="NCBI Taxonomy" id="57062"/>
    <lineage>
        <taxon>Eukaryota</taxon>
        <taxon>Metazoa</taxon>
        <taxon>Ecdysozoa</taxon>
        <taxon>Arthropoda</taxon>
        <taxon>Hexapoda</taxon>
        <taxon>Insecta</taxon>
        <taxon>Pterygota</taxon>
        <taxon>Neoptera</taxon>
        <taxon>Endopterygota</taxon>
        <taxon>Coleoptera</taxon>
        <taxon>Polyphaga</taxon>
        <taxon>Cucujiformia</taxon>
        <taxon>Curculionidae</taxon>
        <taxon>Scolytinae</taxon>
        <taxon>Hypothenemus</taxon>
    </lineage>
</organism>
<feature type="domain" description="Cadherin" evidence="18">
    <location>
        <begin position="1241"/>
        <end position="1351"/>
    </location>
</feature>
<evidence type="ECO:0000313" key="19">
    <source>
        <dbReference type="EMBL" id="KAL1508862.1"/>
    </source>
</evidence>
<feature type="domain" description="Cadherin" evidence="18">
    <location>
        <begin position="796"/>
        <end position="916"/>
    </location>
</feature>
<evidence type="ECO:0000256" key="8">
    <source>
        <dbReference type="ARBA" id="ARBA00022889"/>
    </source>
</evidence>
<feature type="domain" description="Cadherin" evidence="18">
    <location>
        <begin position="1356"/>
        <end position="1476"/>
    </location>
</feature>
<dbReference type="FunFam" id="2.60.40.60:FF:000378">
    <property type="entry name" value="Cadherin-87A"/>
    <property type="match status" value="1"/>
</dbReference>
<dbReference type="Proteomes" id="UP001566132">
    <property type="component" value="Unassembled WGS sequence"/>
</dbReference>
<keyword evidence="7 14" id="KW-0106">Calcium</keyword>
<evidence type="ECO:0000256" key="15">
    <source>
        <dbReference type="SAM" id="MobiDB-lite"/>
    </source>
</evidence>
<feature type="domain" description="Cadherin" evidence="18">
    <location>
        <begin position="1131"/>
        <end position="1237"/>
    </location>
</feature>
<reference evidence="19 20" key="1">
    <citation type="submission" date="2024-05" db="EMBL/GenBank/DDBJ databases">
        <title>Genetic variation in Jamaican populations of the coffee berry borer (Hypothenemus hampei).</title>
        <authorList>
            <person name="Errbii M."/>
            <person name="Myrie A."/>
        </authorList>
    </citation>
    <scope>NUCLEOTIDE SEQUENCE [LARGE SCALE GENOMIC DNA]</scope>
    <source>
        <strain evidence="19">JA-Hopewell-2020-01-JO</strain>
        <tissue evidence="19">Whole body</tissue>
    </source>
</reference>